<evidence type="ECO:0000313" key="2">
    <source>
        <dbReference type="Proteomes" id="UP001574170"/>
    </source>
</evidence>
<proteinExistence type="predicted"/>
<accession>A0ABV4TGQ3</accession>
<protein>
    <recommendedName>
        <fullName evidence="3">SIMPL domain-containing protein</fullName>
    </recommendedName>
</protein>
<gene>
    <name evidence="1" type="ORF">AAGV33_02490</name>
</gene>
<reference evidence="1 2" key="1">
    <citation type="submission" date="2024-04" db="EMBL/GenBank/DDBJ databases">
        <title>New Clade of Flavobacterium.</title>
        <authorList>
            <person name="Matos L."/>
            <person name="Proenca D.N."/>
            <person name="Fransisco R.M."/>
            <person name="Chung A.P."/>
            <person name="Maccario L."/>
            <person name="Sorensen S.J."/>
            <person name="Morais P.V."/>
        </authorList>
    </citation>
    <scope>NUCLEOTIDE SEQUENCE [LARGE SCALE GENOMIC DNA]</scope>
    <source>
        <strain evidence="1 2">FBOR7N2.3</strain>
    </source>
</reference>
<dbReference type="EMBL" id="JBCFQK010000002">
    <property type="protein sequence ID" value="MFA9193258.1"/>
    <property type="molecule type" value="Genomic_DNA"/>
</dbReference>
<organism evidence="1 2">
    <name type="scientific">Flavobacterium magnesitis</name>
    <dbReference type="NCBI Taxonomy" id="3138077"/>
    <lineage>
        <taxon>Bacteria</taxon>
        <taxon>Pseudomonadati</taxon>
        <taxon>Bacteroidota</taxon>
        <taxon>Flavobacteriia</taxon>
        <taxon>Flavobacteriales</taxon>
        <taxon>Flavobacteriaceae</taxon>
        <taxon>Flavobacterium</taxon>
    </lineage>
</organism>
<comment type="caution">
    <text evidence="1">The sequence shown here is derived from an EMBL/GenBank/DDBJ whole genome shotgun (WGS) entry which is preliminary data.</text>
</comment>
<keyword evidence="2" id="KW-1185">Reference proteome</keyword>
<sequence length="450" mass="52010">MKKIFTIIAITISVLGNAQIEEAIEKITFNKEYLVDFKGKELAVTKDTTIVKLSKTLEITSLELQLSRIEESINKPLDFKQYMKNGELKIPLPQFRQPYYSEKTIYKAKYDFSKYRDSLKTQVISKLNKYLEDRKNNLSLIVSVENDLSQIGFTFSSTTTQRSRSSTSYTAGFTSYKVVVQSSKFSSDKPSKKEVQDLITQLTEYQIEYPVKLIEPTATEIEYTNIKSKLEKEIAKNTRNVIDQVIDKSFNIETLYGKTFVYAYLDPYKIYEKSNGKILKLTESAIVLNRHMNTHRVVADIEKAKSLGYNVQGNTIVSKSGRVYNLEMNSLNYLIENPDYFSKIDLAVKNYFDKKKTANSYNTQFEKYIRLYRINILKGMNKIDINAWYTLTLKARKLQFEIGKLKEELYQTYGLVYPGSTSEHDKIDTTYADVFGSNVLYSLNALSIQE</sequence>
<evidence type="ECO:0000313" key="1">
    <source>
        <dbReference type="EMBL" id="MFA9193258.1"/>
    </source>
</evidence>
<dbReference type="Proteomes" id="UP001574170">
    <property type="component" value="Unassembled WGS sequence"/>
</dbReference>
<evidence type="ECO:0008006" key="3">
    <source>
        <dbReference type="Google" id="ProtNLM"/>
    </source>
</evidence>
<name>A0ABV4TGQ3_9FLAO</name>
<dbReference type="RefSeq" id="WP_373390337.1">
    <property type="nucleotide sequence ID" value="NZ_JBCFQK010000002.1"/>
</dbReference>